<feature type="compositionally biased region" description="Polar residues" evidence="1">
    <location>
        <begin position="27"/>
        <end position="43"/>
    </location>
</feature>
<dbReference type="AlphaFoldDB" id="A0A1J8RB03"/>
<dbReference type="OrthoDB" id="2675989at2759"/>
<organism evidence="2 3">
    <name type="scientific">Rhizopogon vesiculosus</name>
    <dbReference type="NCBI Taxonomy" id="180088"/>
    <lineage>
        <taxon>Eukaryota</taxon>
        <taxon>Fungi</taxon>
        <taxon>Dikarya</taxon>
        <taxon>Basidiomycota</taxon>
        <taxon>Agaricomycotina</taxon>
        <taxon>Agaricomycetes</taxon>
        <taxon>Agaricomycetidae</taxon>
        <taxon>Boletales</taxon>
        <taxon>Suillineae</taxon>
        <taxon>Rhizopogonaceae</taxon>
        <taxon>Rhizopogon</taxon>
    </lineage>
</organism>
<accession>A0A1J8RB03</accession>
<sequence>MSPSSTLRPPNFVGHFSSLFHPPRPTTGESMELQQPQKRSISSHPGPCAVEVATVRDKEALFVARRPEQMSDKVKRIKNTTWWTRCILFLCCVSVQSTDINGRQ</sequence>
<name>A0A1J8RB03_9AGAM</name>
<keyword evidence="3" id="KW-1185">Reference proteome</keyword>
<dbReference type="Proteomes" id="UP000183567">
    <property type="component" value="Unassembled WGS sequence"/>
</dbReference>
<evidence type="ECO:0000313" key="2">
    <source>
        <dbReference type="EMBL" id="OJA21076.1"/>
    </source>
</evidence>
<protein>
    <submittedName>
        <fullName evidence="2">Uncharacterized protein</fullName>
    </submittedName>
</protein>
<proteinExistence type="predicted"/>
<reference evidence="2 3" key="1">
    <citation type="submission" date="2016-03" db="EMBL/GenBank/DDBJ databases">
        <title>Comparative genomics of the ectomycorrhizal sister species Rhizopogon vinicolor and Rhizopogon vesiculosus (Basidiomycota: Boletales) reveals a divergence of the mating type B locus.</title>
        <authorList>
            <person name="Mujic A.B."/>
            <person name="Kuo A."/>
            <person name="Tritt A."/>
            <person name="Lipzen A."/>
            <person name="Chen C."/>
            <person name="Johnson J."/>
            <person name="Sharma A."/>
            <person name="Barry K."/>
            <person name="Grigoriev I.V."/>
            <person name="Spatafora J.W."/>
        </authorList>
    </citation>
    <scope>NUCLEOTIDE SEQUENCE [LARGE SCALE GENOMIC DNA]</scope>
    <source>
        <strain evidence="2 3">AM-OR11-056</strain>
    </source>
</reference>
<gene>
    <name evidence="2" type="ORF">AZE42_09133</name>
</gene>
<comment type="caution">
    <text evidence="2">The sequence shown here is derived from an EMBL/GenBank/DDBJ whole genome shotgun (WGS) entry which is preliminary data.</text>
</comment>
<evidence type="ECO:0000256" key="1">
    <source>
        <dbReference type="SAM" id="MobiDB-lite"/>
    </source>
</evidence>
<dbReference type="EMBL" id="LVVM01000289">
    <property type="protein sequence ID" value="OJA21076.1"/>
    <property type="molecule type" value="Genomic_DNA"/>
</dbReference>
<evidence type="ECO:0000313" key="3">
    <source>
        <dbReference type="Proteomes" id="UP000183567"/>
    </source>
</evidence>
<feature type="region of interest" description="Disordered" evidence="1">
    <location>
        <begin position="18"/>
        <end position="46"/>
    </location>
</feature>